<accession>A0ABX1SIT5</accession>
<feature type="transmembrane region" description="Helical" evidence="2">
    <location>
        <begin position="185"/>
        <end position="211"/>
    </location>
</feature>
<organism evidence="4 5">
    <name type="scientific">Pseudonocardia acidicola</name>
    <dbReference type="NCBI Taxonomy" id="2724939"/>
    <lineage>
        <taxon>Bacteria</taxon>
        <taxon>Bacillati</taxon>
        <taxon>Actinomycetota</taxon>
        <taxon>Actinomycetes</taxon>
        <taxon>Pseudonocardiales</taxon>
        <taxon>Pseudonocardiaceae</taxon>
        <taxon>Pseudonocardia</taxon>
    </lineage>
</organism>
<feature type="transmembrane region" description="Helical" evidence="2">
    <location>
        <begin position="649"/>
        <end position="672"/>
    </location>
</feature>
<dbReference type="InterPro" id="IPR009081">
    <property type="entry name" value="PP-bd_ACP"/>
</dbReference>
<dbReference type="InterPro" id="IPR036736">
    <property type="entry name" value="ACP-like_sf"/>
</dbReference>
<evidence type="ECO:0000313" key="4">
    <source>
        <dbReference type="EMBL" id="NMI01501.1"/>
    </source>
</evidence>
<name>A0ABX1SIT5_9PSEU</name>
<dbReference type="InterPro" id="IPR012728">
    <property type="entry name" value="Pls/PosA_C"/>
</dbReference>
<dbReference type="Proteomes" id="UP000820669">
    <property type="component" value="Unassembled WGS sequence"/>
</dbReference>
<dbReference type="NCBIfam" id="TIGR02353">
    <property type="entry name" value="NRPS_term_dom"/>
    <property type="match status" value="1"/>
</dbReference>
<dbReference type="InterPro" id="IPR050179">
    <property type="entry name" value="Trans_hexapeptide_repeat"/>
</dbReference>
<feature type="domain" description="Carrier" evidence="3">
    <location>
        <begin position="38"/>
        <end position="115"/>
    </location>
</feature>
<dbReference type="SUPFAM" id="SSF51161">
    <property type="entry name" value="Trimeric LpxA-like enzymes"/>
    <property type="match status" value="2"/>
</dbReference>
<feature type="transmembrane region" description="Helical" evidence="2">
    <location>
        <begin position="438"/>
        <end position="460"/>
    </location>
</feature>
<evidence type="ECO:0000259" key="3">
    <source>
        <dbReference type="PROSITE" id="PS50075"/>
    </source>
</evidence>
<dbReference type="PANTHER" id="PTHR43300:SF11">
    <property type="entry name" value="ACETYLTRANSFERASE RV3034C-RELATED"/>
    <property type="match status" value="1"/>
</dbReference>
<feature type="region of interest" description="Disordered" evidence="1">
    <location>
        <begin position="850"/>
        <end position="879"/>
    </location>
</feature>
<comment type="caution">
    <text evidence="4">The sequence shown here is derived from an EMBL/GenBank/DDBJ whole genome shotgun (WGS) entry which is preliminary data.</text>
</comment>
<dbReference type="Gene3D" id="2.160.10.10">
    <property type="entry name" value="Hexapeptide repeat proteins"/>
    <property type="match status" value="2"/>
</dbReference>
<feature type="transmembrane region" description="Helical" evidence="2">
    <location>
        <begin position="678"/>
        <end position="704"/>
    </location>
</feature>
<dbReference type="InterPro" id="IPR011004">
    <property type="entry name" value="Trimer_LpxA-like_sf"/>
</dbReference>
<sequence>MSRHRRPLVQGAHVVRKTVEALTADPAEFSNPHDTYTDSATGTEGVLAEMLAEVVRVERVPVDSNFFDDLGADSMVMAKFCARVRKREDLPSVSMKDVYRHQTIRSLATALAGAPDATGITPVTATSVQVPAPARAEAAKPAGTPQYILCGTLQLLFYLGYVYLGAVVLTRGYDWITGGSSLLDWYLRAVAFGAAAFAGLCILPVAAKWVLVGRWKPREIRIWSLGYVRFWVVKTLIRSNPLVLFMNGRTHVSASSPLYVLYLRALGAKVGRGVAIFSRTVPVCTDLLTIGDGAVVRKDSSIACYRAHAGMIQTGPVALGKDVIVGEATVLDINTSMGDGAQIGHASSLHAGQSVPAGEHWHGSPAERTGVDYRVVGPAACGSLRRSAYAIGQLLTMLLVYLPLLFGGVDVLLDKSPFSAILDTGPAAFTRWTFYRDALAVSVVFFFGAILLGLLFVAIVPRVLNLAIKPDKVYPLYSFRYSLHRAIGRMTNVKFFTQLFGDSSYIVHYLRWIGYDLSTLEQTGSNFGTEVMHETPYHVSVGSGTMVADGLSIINAHFSNTSFTVSRVSIGAHSFLGNRIAYTSQSRTGENCLLATKVLVPVDGPVRQGIGLLGSPSFEIPRSVDRDTTVNLRKNPAEFRRRLSAKNRYNLRSMGLFLLVRWLHFLGITLLAMAAADLYLLIGTEAIAGEIAVSMLFTVGYFCLIERAVAGFRALRPQFCSIYDRYFWWHERYWKLVIPEFDKAFSGTPFKNVISRLLGARIGRRVFDDGCFFPERTLATVGDDCTLNAETVIQCHSQEDGAFKSDRITIGAGSTLGTGAFVHYGVTVGDGAVLGPACFVMKGEEVPPHARWGGNPARDDRVDHDHDHSVVVSNSARQR</sequence>
<feature type="compositionally biased region" description="Basic and acidic residues" evidence="1">
    <location>
        <begin position="857"/>
        <end position="869"/>
    </location>
</feature>
<evidence type="ECO:0000256" key="2">
    <source>
        <dbReference type="SAM" id="Phobius"/>
    </source>
</evidence>
<evidence type="ECO:0000256" key="1">
    <source>
        <dbReference type="SAM" id="MobiDB-lite"/>
    </source>
</evidence>
<keyword evidence="2" id="KW-1133">Transmembrane helix</keyword>
<dbReference type="EMBL" id="JAAXLA010000087">
    <property type="protein sequence ID" value="NMI01501.1"/>
    <property type="molecule type" value="Genomic_DNA"/>
</dbReference>
<dbReference type="PROSITE" id="PS50075">
    <property type="entry name" value="CARRIER"/>
    <property type="match status" value="1"/>
</dbReference>
<dbReference type="SUPFAM" id="SSF47336">
    <property type="entry name" value="ACP-like"/>
    <property type="match status" value="1"/>
</dbReference>
<gene>
    <name evidence="4" type="ORF">HF526_30020</name>
</gene>
<reference evidence="4 5" key="1">
    <citation type="submission" date="2020-04" db="EMBL/GenBank/DDBJ databases">
        <authorList>
            <person name="Klaysubun C."/>
            <person name="Duangmal K."/>
            <person name="Lipun K."/>
        </authorList>
    </citation>
    <scope>NUCLEOTIDE SEQUENCE [LARGE SCALE GENOMIC DNA]</scope>
    <source>
        <strain evidence="4 5">K10HN5</strain>
    </source>
</reference>
<dbReference type="Pfam" id="PF00550">
    <property type="entry name" value="PP-binding"/>
    <property type="match status" value="1"/>
</dbReference>
<feature type="transmembrane region" description="Helical" evidence="2">
    <location>
        <begin position="155"/>
        <end position="173"/>
    </location>
</feature>
<dbReference type="Gene3D" id="1.10.1200.10">
    <property type="entry name" value="ACP-like"/>
    <property type="match status" value="1"/>
</dbReference>
<dbReference type="PANTHER" id="PTHR43300">
    <property type="entry name" value="ACETYLTRANSFERASE"/>
    <property type="match status" value="1"/>
</dbReference>
<keyword evidence="2" id="KW-0472">Membrane</keyword>
<keyword evidence="5" id="KW-1185">Reference proteome</keyword>
<protein>
    <submittedName>
        <fullName evidence="4">Peptide synthetase</fullName>
    </submittedName>
</protein>
<evidence type="ECO:0000313" key="5">
    <source>
        <dbReference type="Proteomes" id="UP000820669"/>
    </source>
</evidence>
<feature type="transmembrane region" description="Helical" evidence="2">
    <location>
        <begin position="394"/>
        <end position="413"/>
    </location>
</feature>
<proteinExistence type="predicted"/>
<keyword evidence="2" id="KW-0812">Transmembrane</keyword>